<reference evidence="7 8" key="1">
    <citation type="submission" date="2020-09" db="EMBL/GenBank/DDBJ databases">
        <title>Marinomonas sp. nov., isolated from the cysticercosis algae of Qingdao, China.</title>
        <authorList>
            <person name="Sun X."/>
        </authorList>
    </citation>
    <scope>NUCLEOTIDE SEQUENCE [LARGE SCALE GENOMIC DNA]</scope>
    <source>
        <strain evidence="7 8">SM2066</strain>
    </source>
</reference>
<comment type="similarity">
    <text evidence="2">Belongs to the UPF0382 family.</text>
</comment>
<evidence type="ECO:0000256" key="2">
    <source>
        <dbReference type="ARBA" id="ARBA00009694"/>
    </source>
</evidence>
<name>A0ABR8NYG1_9GAMM</name>
<keyword evidence="5 6" id="KW-0472">Membrane</keyword>
<evidence type="ECO:0000313" key="7">
    <source>
        <dbReference type="EMBL" id="MBD5771083.1"/>
    </source>
</evidence>
<dbReference type="PANTHER" id="PTHR43461:SF1">
    <property type="entry name" value="TRANSMEMBRANE PROTEIN 256"/>
    <property type="match status" value="1"/>
</dbReference>
<evidence type="ECO:0000313" key="8">
    <source>
        <dbReference type="Proteomes" id="UP000604161"/>
    </source>
</evidence>
<protein>
    <submittedName>
        <fullName evidence="7">DUF423 domain-containing protein</fullName>
    </submittedName>
</protein>
<keyword evidence="3 6" id="KW-0812">Transmembrane</keyword>
<keyword evidence="4 6" id="KW-1133">Transmembrane helix</keyword>
<dbReference type="Pfam" id="PF04241">
    <property type="entry name" value="DUF423"/>
    <property type="match status" value="1"/>
</dbReference>
<comment type="subcellular location">
    <subcellularLocation>
        <location evidence="1">Membrane</location>
        <topology evidence="1">Multi-pass membrane protein</topology>
    </subcellularLocation>
</comment>
<proteinExistence type="inferred from homology"/>
<feature type="transmembrane region" description="Helical" evidence="6">
    <location>
        <begin position="104"/>
        <end position="128"/>
    </location>
</feature>
<feature type="transmembrane region" description="Helical" evidence="6">
    <location>
        <begin position="52"/>
        <end position="72"/>
    </location>
</feature>
<evidence type="ECO:0000256" key="1">
    <source>
        <dbReference type="ARBA" id="ARBA00004141"/>
    </source>
</evidence>
<dbReference type="EMBL" id="JACYFC010000002">
    <property type="protein sequence ID" value="MBD5771083.1"/>
    <property type="molecule type" value="Genomic_DNA"/>
</dbReference>
<evidence type="ECO:0000256" key="5">
    <source>
        <dbReference type="ARBA" id="ARBA00023136"/>
    </source>
</evidence>
<evidence type="ECO:0000256" key="4">
    <source>
        <dbReference type="ARBA" id="ARBA00022989"/>
    </source>
</evidence>
<evidence type="ECO:0000256" key="3">
    <source>
        <dbReference type="ARBA" id="ARBA00022692"/>
    </source>
</evidence>
<keyword evidence="8" id="KW-1185">Reference proteome</keyword>
<sequence length="138" mass="14957">MPCDGNYLAVFPSRWAALFALQAAVSVMAGAFGAHALTDVFDIKSLGWWDTASQYLMYHSLAGLIVTALSSYIPSVMSLLILFFAGNVIFAGSLYIMALTGYTFLGAITPLGGVCYLLAWSGLAIRLWRFKKVNNSQN</sequence>
<dbReference type="RefSeq" id="WP_191594435.1">
    <property type="nucleotide sequence ID" value="NZ_JACYFC010000002.1"/>
</dbReference>
<dbReference type="PANTHER" id="PTHR43461">
    <property type="entry name" value="TRANSMEMBRANE PROTEIN 256"/>
    <property type="match status" value="1"/>
</dbReference>
<comment type="caution">
    <text evidence="7">The sequence shown here is derived from an EMBL/GenBank/DDBJ whole genome shotgun (WGS) entry which is preliminary data.</text>
</comment>
<dbReference type="Proteomes" id="UP000604161">
    <property type="component" value="Unassembled WGS sequence"/>
</dbReference>
<gene>
    <name evidence="7" type="ORF">IF202_08450</name>
</gene>
<accession>A0ABR8NYG1</accession>
<evidence type="ECO:0000256" key="6">
    <source>
        <dbReference type="SAM" id="Phobius"/>
    </source>
</evidence>
<organism evidence="7 8">
    <name type="scientific">Marinomonas colpomeniae</name>
    <dbReference type="NCBI Taxonomy" id="2774408"/>
    <lineage>
        <taxon>Bacteria</taxon>
        <taxon>Pseudomonadati</taxon>
        <taxon>Pseudomonadota</taxon>
        <taxon>Gammaproteobacteria</taxon>
        <taxon>Oceanospirillales</taxon>
        <taxon>Oceanospirillaceae</taxon>
        <taxon>Marinomonas</taxon>
    </lineage>
</organism>
<dbReference type="InterPro" id="IPR006696">
    <property type="entry name" value="DUF423"/>
</dbReference>